<reference evidence="1 2" key="1">
    <citation type="journal article" date="2016" name="Nat. Commun.">
        <title>Thousands of microbial genomes shed light on interconnected biogeochemical processes in an aquifer system.</title>
        <authorList>
            <person name="Anantharaman K."/>
            <person name="Brown C.T."/>
            <person name="Hug L.A."/>
            <person name="Sharon I."/>
            <person name="Castelle C.J."/>
            <person name="Probst A.J."/>
            <person name="Thomas B.C."/>
            <person name="Singh A."/>
            <person name="Wilkins M.J."/>
            <person name="Karaoz U."/>
            <person name="Brodie E.L."/>
            <person name="Williams K.H."/>
            <person name="Hubbard S.S."/>
            <person name="Banfield J.F."/>
        </authorList>
    </citation>
    <scope>NUCLEOTIDE SEQUENCE [LARGE SCALE GENOMIC DNA]</scope>
</reference>
<proteinExistence type="predicted"/>
<accession>A0A1G2MGN5</accession>
<comment type="caution">
    <text evidence="1">The sequence shown here is derived from an EMBL/GenBank/DDBJ whole genome shotgun (WGS) entry which is preliminary data.</text>
</comment>
<evidence type="ECO:0000313" key="2">
    <source>
        <dbReference type="Proteomes" id="UP000177130"/>
    </source>
</evidence>
<dbReference type="EMBL" id="MHRK01000058">
    <property type="protein sequence ID" value="OHA22162.1"/>
    <property type="molecule type" value="Genomic_DNA"/>
</dbReference>
<dbReference type="AlphaFoldDB" id="A0A1G2MGN5"/>
<gene>
    <name evidence="1" type="ORF">A3C72_02295</name>
</gene>
<organism evidence="1 2">
    <name type="scientific">Candidatus Taylorbacteria bacterium RIFCSPHIGHO2_02_FULL_43_32b</name>
    <dbReference type="NCBI Taxonomy" id="1802306"/>
    <lineage>
        <taxon>Bacteria</taxon>
        <taxon>Candidatus Tayloriibacteriota</taxon>
    </lineage>
</organism>
<evidence type="ECO:0000313" key="1">
    <source>
        <dbReference type="EMBL" id="OHA22162.1"/>
    </source>
</evidence>
<dbReference type="STRING" id="1802306.A3C72_02295"/>
<dbReference type="Proteomes" id="UP000177130">
    <property type="component" value="Unassembled WGS sequence"/>
</dbReference>
<name>A0A1G2MGN5_9BACT</name>
<evidence type="ECO:0008006" key="3">
    <source>
        <dbReference type="Google" id="ProtNLM"/>
    </source>
</evidence>
<protein>
    <recommendedName>
        <fullName evidence="3">Type 4 fimbrial biogenesis protein PilX N-terminal domain-containing protein</fullName>
    </recommendedName>
</protein>
<sequence>MKFRMNKNGVVLRWPSSKAGFSLLFAVLISAMLITIGAAMANLSLREFDLVATVRQSQKAFYAADAGVECALFYDLQGNPHFKEPYRYDEAPAANSLVINCNESDIPVTVSPVNTNANNRRVTNTFTFDFEGACASVTVIKLDVINDGWSESEQGYPEPDGYNGNNIGTIIESRGWNVPCSGNREAIQVERALRVEY</sequence>